<feature type="compositionally biased region" description="Polar residues" evidence="1">
    <location>
        <begin position="89"/>
        <end position="108"/>
    </location>
</feature>
<feature type="non-terminal residue" evidence="2">
    <location>
        <position position="1"/>
    </location>
</feature>
<dbReference type="Proteomes" id="UP000789342">
    <property type="component" value="Unassembled WGS sequence"/>
</dbReference>
<name>A0A9N8W0Q8_9GLOM</name>
<dbReference type="AlphaFoldDB" id="A0A9N8W0Q8"/>
<dbReference type="InterPro" id="IPR011009">
    <property type="entry name" value="Kinase-like_dom_sf"/>
</dbReference>
<evidence type="ECO:0000313" key="3">
    <source>
        <dbReference type="Proteomes" id="UP000789342"/>
    </source>
</evidence>
<gene>
    <name evidence="2" type="ORF">AMORRO_LOCUS1947</name>
</gene>
<comment type="caution">
    <text evidence="2">The sequence shown here is derived from an EMBL/GenBank/DDBJ whole genome shotgun (WGS) entry which is preliminary data.</text>
</comment>
<proteinExistence type="predicted"/>
<reference evidence="2" key="1">
    <citation type="submission" date="2021-06" db="EMBL/GenBank/DDBJ databases">
        <authorList>
            <person name="Kallberg Y."/>
            <person name="Tangrot J."/>
            <person name="Rosling A."/>
        </authorList>
    </citation>
    <scope>NUCLEOTIDE SEQUENCE</scope>
    <source>
        <strain evidence="2">CL551</strain>
    </source>
</reference>
<sequence>MPETTMISASHWLENAIDQEYLNFHDFDKFSDLVPVGDGPLGKVYRAQWQIRGMVVALKSWIDETSKEEKRILDEFMNEVNTRCGRPPFQTSAPPTAMSQIQIATRISNGEREEPVKDSP</sequence>
<dbReference type="SUPFAM" id="SSF56112">
    <property type="entry name" value="Protein kinase-like (PK-like)"/>
    <property type="match status" value="1"/>
</dbReference>
<feature type="region of interest" description="Disordered" evidence="1">
    <location>
        <begin position="83"/>
        <end position="120"/>
    </location>
</feature>
<protein>
    <submittedName>
        <fullName evidence="2">4935_t:CDS:1</fullName>
    </submittedName>
</protein>
<dbReference type="EMBL" id="CAJVPV010000762">
    <property type="protein sequence ID" value="CAG8473067.1"/>
    <property type="molecule type" value="Genomic_DNA"/>
</dbReference>
<organism evidence="2 3">
    <name type="scientific">Acaulospora morrowiae</name>
    <dbReference type="NCBI Taxonomy" id="94023"/>
    <lineage>
        <taxon>Eukaryota</taxon>
        <taxon>Fungi</taxon>
        <taxon>Fungi incertae sedis</taxon>
        <taxon>Mucoromycota</taxon>
        <taxon>Glomeromycotina</taxon>
        <taxon>Glomeromycetes</taxon>
        <taxon>Diversisporales</taxon>
        <taxon>Acaulosporaceae</taxon>
        <taxon>Acaulospora</taxon>
    </lineage>
</organism>
<accession>A0A9N8W0Q8</accession>
<keyword evidence="3" id="KW-1185">Reference proteome</keyword>
<evidence type="ECO:0000313" key="2">
    <source>
        <dbReference type="EMBL" id="CAG8473067.1"/>
    </source>
</evidence>
<evidence type="ECO:0000256" key="1">
    <source>
        <dbReference type="SAM" id="MobiDB-lite"/>
    </source>
</evidence>
<dbReference type="Gene3D" id="3.30.200.20">
    <property type="entry name" value="Phosphorylase Kinase, domain 1"/>
    <property type="match status" value="1"/>
</dbReference>
<feature type="compositionally biased region" description="Basic and acidic residues" evidence="1">
    <location>
        <begin position="109"/>
        <end position="120"/>
    </location>
</feature>
<dbReference type="OrthoDB" id="2427446at2759"/>